<dbReference type="SMART" id="SM00454">
    <property type="entry name" value="SAM"/>
    <property type="match status" value="1"/>
</dbReference>
<reference evidence="5" key="1">
    <citation type="journal article" name="BMC Genomics">
        <title>Long-read sequencing and de novo genome assembly of marine medaka (Oryzias melastigma).</title>
        <authorList>
            <person name="Liang P."/>
            <person name="Saqib H.S.A."/>
            <person name="Ni X."/>
            <person name="Shen Y."/>
        </authorList>
    </citation>
    <scope>NUCLEOTIDE SEQUENCE</scope>
    <source>
        <strain evidence="5">Bigg-433</strain>
    </source>
</reference>
<dbReference type="PANTHER" id="PTHR16154">
    <property type="entry name" value="NEURABIN"/>
    <property type="match status" value="1"/>
</dbReference>
<dbReference type="InterPro" id="IPR001660">
    <property type="entry name" value="SAM"/>
</dbReference>
<feature type="compositionally biased region" description="Low complexity" evidence="3">
    <location>
        <begin position="291"/>
        <end position="305"/>
    </location>
</feature>
<feature type="region of interest" description="Disordered" evidence="3">
    <location>
        <begin position="393"/>
        <end position="424"/>
    </location>
</feature>
<feature type="domain" description="SAM" evidence="4">
    <location>
        <begin position="333"/>
        <end position="396"/>
    </location>
</feature>
<evidence type="ECO:0000256" key="2">
    <source>
        <dbReference type="ARBA" id="ARBA00023054"/>
    </source>
</evidence>
<protein>
    <submittedName>
        <fullName evidence="5">Sterile alpha motif domain-containing protein 14</fullName>
    </submittedName>
</protein>
<feature type="compositionally biased region" description="Basic residues" evidence="3">
    <location>
        <begin position="49"/>
        <end position="58"/>
    </location>
</feature>
<proteinExistence type="predicted"/>
<dbReference type="GO" id="GO:0051015">
    <property type="term" value="F:actin filament binding"/>
    <property type="evidence" value="ECO:0007669"/>
    <property type="project" value="TreeGrafter"/>
</dbReference>
<feature type="compositionally biased region" description="Low complexity" evidence="3">
    <location>
        <begin position="254"/>
        <end position="267"/>
    </location>
</feature>
<evidence type="ECO:0000256" key="1">
    <source>
        <dbReference type="ARBA" id="ARBA00022553"/>
    </source>
</evidence>
<evidence type="ECO:0000313" key="5">
    <source>
        <dbReference type="EMBL" id="KAF6734962.1"/>
    </source>
</evidence>
<name>A0A834KVH0_ORYME</name>
<feature type="compositionally biased region" description="Low complexity" evidence="3">
    <location>
        <begin position="93"/>
        <end position="110"/>
    </location>
</feature>
<dbReference type="InterPro" id="IPR013761">
    <property type="entry name" value="SAM/pointed_sf"/>
</dbReference>
<comment type="caution">
    <text evidence="5">The sequence shown here is derived from an EMBL/GenBank/DDBJ whole genome shotgun (WGS) entry which is preliminary data.</text>
</comment>
<dbReference type="GO" id="GO:0015629">
    <property type="term" value="C:actin cytoskeleton"/>
    <property type="evidence" value="ECO:0007669"/>
    <property type="project" value="TreeGrafter"/>
</dbReference>
<dbReference type="CDD" id="cd09512">
    <property type="entry name" value="SAM_Neurabin-like"/>
    <property type="match status" value="1"/>
</dbReference>
<dbReference type="EMBL" id="WKFB01000123">
    <property type="protein sequence ID" value="KAF6734962.1"/>
    <property type="molecule type" value="Genomic_DNA"/>
</dbReference>
<dbReference type="GO" id="GO:0031175">
    <property type="term" value="P:neuron projection development"/>
    <property type="evidence" value="ECO:0007669"/>
    <property type="project" value="TreeGrafter"/>
</dbReference>
<dbReference type="PROSITE" id="PS50105">
    <property type="entry name" value="SAM_DOMAIN"/>
    <property type="match status" value="1"/>
</dbReference>
<sequence>MCSCLAGGLQPDDDDDAVTWWFSDLNTAIPETELLDNSIHKGKAQLPVKTRRSRLSRSNHHDSTSSTEGDDRYDRKESPRQCAHSPLHLVPGSSPFSESSQSPAFSFESSSRGRAPENRGTPLAAPQKGRYHQLINATSQEALVSPSSSQKSSLSSDGSPVHLRRSKWPEADVLVSDGGCDCGVGDSGGPTVVFDKKTKRRFLDLGVTLRRSYIRVRKDKSNRLSVASREPSESPSRSSGSLVSFSWFTEGRGSFSSSGTPPSSPRTALLSFNKPRRSQSQESALSEEFSAPHTSSSISPSTVDSYKSSHQYQTLSPSSDEPRDEASSSVSSWTPQEVCQWLKGLNMEQYITEFMAKDIDGEQLLQMNGSRLKGLGVLSSSDRSMLKQHIKDLQTADMKERKALDKQEKKKEKQRKKHQEQRRN</sequence>
<dbReference type="FunFam" id="1.10.150.50:FF:000008">
    <property type="entry name" value="Neurabin-1 isoform 1-like protein"/>
    <property type="match status" value="1"/>
</dbReference>
<dbReference type="AlphaFoldDB" id="A0A834KVH0"/>
<dbReference type="GO" id="GO:0005737">
    <property type="term" value="C:cytoplasm"/>
    <property type="evidence" value="ECO:0007669"/>
    <property type="project" value="TreeGrafter"/>
</dbReference>
<evidence type="ECO:0000259" key="4">
    <source>
        <dbReference type="PROSITE" id="PS50105"/>
    </source>
</evidence>
<dbReference type="Gene3D" id="1.10.150.50">
    <property type="entry name" value="Transcription Factor, Ets-1"/>
    <property type="match status" value="1"/>
</dbReference>
<dbReference type="GO" id="GO:0014069">
    <property type="term" value="C:postsynaptic density"/>
    <property type="evidence" value="ECO:0007669"/>
    <property type="project" value="TreeGrafter"/>
</dbReference>
<evidence type="ECO:0000313" key="6">
    <source>
        <dbReference type="Proteomes" id="UP000646548"/>
    </source>
</evidence>
<accession>A0A834KVH0</accession>
<organism evidence="5 6">
    <name type="scientific">Oryzias melastigma</name>
    <name type="common">Marine medaka</name>
    <dbReference type="NCBI Taxonomy" id="30732"/>
    <lineage>
        <taxon>Eukaryota</taxon>
        <taxon>Metazoa</taxon>
        <taxon>Chordata</taxon>
        <taxon>Craniata</taxon>
        <taxon>Vertebrata</taxon>
        <taxon>Euteleostomi</taxon>
        <taxon>Actinopterygii</taxon>
        <taxon>Neopterygii</taxon>
        <taxon>Teleostei</taxon>
        <taxon>Neoteleostei</taxon>
        <taxon>Acanthomorphata</taxon>
        <taxon>Ovalentaria</taxon>
        <taxon>Atherinomorphae</taxon>
        <taxon>Beloniformes</taxon>
        <taxon>Adrianichthyidae</taxon>
        <taxon>Oryziinae</taxon>
        <taxon>Oryzias</taxon>
    </lineage>
</organism>
<gene>
    <name evidence="5" type="ORF">FQA47_004362</name>
</gene>
<dbReference type="InterPro" id="IPR043446">
    <property type="entry name" value="Neurabin-like"/>
</dbReference>
<feature type="compositionally biased region" description="Basic residues" evidence="3">
    <location>
        <begin position="412"/>
        <end position="424"/>
    </location>
</feature>
<evidence type="ECO:0000256" key="3">
    <source>
        <dbReference type="SAM" id="MobiDB-lite"/>
    </source>
</evidence>
<feature type="compositionally biased region" description="Low complexity" evidence="3">
    <location>
        <begin position="145"/>
        <end position="159"/>
    </location>
</feature>
<feature type="compositionally biased region" description="Polar residues" evidence="3">
    <location>
        <begin position="306"/>
        <end position="319"/>
    </location>
</feature>
<dbReference type="Pfam" id="PF07647">
    <property type="entry name" value="SAM_2"/>
    <property type="match status" value="1"/>
</dbReference>
<keyword evidence="1" id="KW-0597">Phosphoprotein</keyword>
<keyword evidence="2" id="KW-0175">Coiled coil</keyword>
<dbReference type="Proteomes" id="UP000646548">
    <property type="component" value="Unassembled WGS sequence"/>
</dbReference>
<dbReference type="GO" id="GO:0030425">
    <property type="term" value="C:dendrite"/>
    <property type="evidence" value="ECO:0007669"/>
    <property type="project" value="TreeGrafter"/>
</dbReference>
<dbReference type="GO" id="GO:0019722">
    <property type="term" value="P:calcium-mediated signaling"/>
    <property type="evidence" value="ECO:0007669"/>
    <property type="project" value="TreeGrafter"/>
</dbReference>
<dbReference type="GO" id="GO:0007015">
    <property type="term" value="P:actin filament organization"/>
    <property type="evidence" value="ECO:0007669"/>
    <property type="project" value="TreeGrafter"/>
</dbReference>
<dbReference type="SUPFAM" id="SSF47769">
    <property type="entry name" value="SAM/Pointed domain"/>
    <property type="match status" value="1"/>
</dbReference>
<feature type="compositionally biased region" description="Basic and acidic residues" evidence="3">
    <location>
        <begin position="393"/>
        <end position="411"/>
    </location>
</feature>
<dbReference type="PANTHER" id="PTHR16154:SF24">
    <property type="entry name" value="NEURABIN-2"/>
    <property type="match status" value="1"/>
</dbReference>
<feature type="region of interest" description="Disordered" evidence="3">
    <location>
        <begin position="40"/>
        <end position="128"/>
    </location>
</feature>
<feature type="compositionally biased region" description="Basic and acidic residues" evidence="3">
    <location>
        <begin position="59"/>
        <end position="79"/>
    </location>
</feature>
<feature type="compositionally biased region" description="Low complexity" evidence="3">
    <location>
        <begin position="225"/>
        <end position="241"/>
    </location>
</feature>
<feature type="region of interest" description="Disordered" evidence="3">
    <location>
        <begin position="220"/>
        <end position="241"/>
    </location>
</feature>
<feature type="region of interest" description="Disordered" evidence="3">
    <location>
        <begin position="141"/>
        <end position="165"/>
    </location>
</feature>
<feature type="region of interest" description="Disordered" evidence="3">
    <location>
        <begin position="254"/>
        <end position="331"/>
    </location>
</feature>